<dbReference type="Gene3D" id="3.40.30.120">
    <property type="match status" value="1"/>
</dbReference>
<dbReference type="GO" id="GO:0071949">
    <property type="term" value="F:FAD binding"/>
    <property type="evidence" value="ECO:0007669"/>
    <property type="project" value="InterPro"/>
</dbReference>
<accession>A0A9X4NS97</accession>
<dbReference type="NCBIfam" id="NF004829">
    <property type="entry name" value="PRK06183.1-3"/>
    <property type="match status" value="1"/>
</dbReference>
<dbReference type="EMBL" id="AOGK01000015">
    <property type="protein sequence ID" value="MDG5976898.1"/>
    <property type="molecule type" value="Genomic_DNA"/>
</dbReference>
<dbReference type="Gene3D" id="3.50.50.60">
    <property type="entry name" value="FAD/NAD(P)-binding domain"/>
    <property type="match status" value="1"/>
</dbReference>
<dbReference type="GO" id="GO:0008688">
    <property type="term" value="F:3-(3-hydroxyphenyl)propionate hydroxylase activity"/>
    <property type="evidence" value="ECO:0007669"/>
    <property type="project" value="TreeGrafter"/>
</dbReference>
<sequence>MNTTTSTEVLVVGAGPVGVSIANLLGHYGVKTLVVDRSPQVLDFPRAVGLDDEALRTFQAVGLAETMLRDMIQNVPMRMYTADKRCFAEILPSTREFGWFRRNLFSQPLGEQTLRKGLERYPHVTTRLGVALQSIEQDTDGVTAMLQAEDGSTTTVRAQYLVGADGARSTVREGLLKIPYEGQTHPNKWVVIECDQDPLDAPYTALHCEPRRPYVCLRLPYGLRRWEFMLFPGEDGELMLAPDKVLDLLRNHVADPSRLNVIRARVYTHNSRVAKSFVAGRVCIAGDAAHITPPWIGQGLNAGLRDAFNLSWKLAWIVQGRMKPELLQSYHDERHAHTKAMIDLADLFGAVLSQRNRFVAWMRDKFFLSIRNVPKFRDYVLQMKFKPMPRFSTGVVLNSGKAAQDELVGRMFIQPNVERTLGTSEKLDNVIGGRFALLSWRGDPLAQAPAELLNQLLALGCTRLVGVRARSGASEPGMSAASAEVTVVQDLENELQLWFQKRNVDWVLLRPDRFVAAAGLAADAPAQLRRFCDLVLPASALVARPLGNAPAPATAEAPVAV</sequence>
<dbReference type="Pfam" id="PF01494">
    <property type="entry name" value="FAD_binding_3"/>
    <property type="match status" value="1"/>
</dbReference>
<evidence type="ECO:0000313" key="4">
    <source>
        <dbReference type="Proteomes" id="UP001152876"/>
    </source>
</evidence>
<dbReference type="PANTHER" id="PTHR43476:SF3">
    <property type="entry name" value="FAD-BINDING MONOOXYGENASE"/>
    <property type="match status" value="1"/>
</dbReference>
<keyword evidence="1" id="KW-0560">Oxidoreductase</keyword>
<dbReference type="PANTHER" id="PTHR43476">
    <property type="entry name" value="3-(3-HYDROXY-PHENYL)PROPIONATE/3-HYDROXYCINNAMIC ACID HYDROXYLASE"/>
    <property type="match status" value="1"/>
</dbReference>
<dbReference type="InterPro" id="IPR002938">
    <property type="entry name" value="FAD-bd"/>
</dbReference>
<evidence type="ECO:0000259" key="2">
    <source>
        <dbReference type="Pfam" id="PF01494"/>
    </source>
</evidence>
<organism evidence="3 4">
    <name type="scientific">Hydrogenophaga taeniospiralis CCUG 15921</name>
    <dbReference type="NCBI Taxonomy" id="1281780"/>
    <lineage>
        <taxon>Bacteria</taxon>
        <taxon>Pseudomonadati</taxon>
        <taxon>Pseudomonadota</taxon>
        <taxon>Betaproteobacteria</taxon>
        <taxon>Burkholderiales</taxon>
        <taxon>Comamonadaceae</taxon>
        <taxon>Hydrogenophaga</taxon>
    </lineage>
</organism>
<dbReference type="RefSeq" id="WP_084236276.1">
    <property type="nucleotide sequence ID" value="NZ_AOGK01000015.1"/>
</dbReference>
<dbReference type="AlphaFoldDB" id="A0A9X4NS97"/>
<dbReference type="GO" id="GO:0019622">
    <property type="term" value="P:3-(3-hydroxy)phenylpropionate catabolic process"/>
    <property type="evidence" value="ECO:0007669"/>
    <property type="project" value="TreeGrafter"/>
</dbReference>
<dbReference type="InterPro" id="IPR050631">
    <property type="entry name" value="PheA/TfdB_FAD_monoxygenase"/>
</dbReference>
<feature type="domain" description="FAD-binding" evidence="2">
    <location>
        <begin position="7"/>
        <end position="344"/>
    </location>
</feature>
<reference evidence="3" key="1">
    <citation type="submission" date="2013-01" db="EMBL/GenBank/DDBJ databases">
        <title>Genome draft of Hydrogenophaga taeniospiralis 2K1.</title>
        <authorList>
            <person name="Gomila M."/>
            <person name="Lalucat J."/>
        </authorList>
    </citation>
    <scope>NUCLEOTIDE SEQUENCE</scope>
    <source>
        <strain evidence="3">CCUG 15921</strain>
    </source>
</reference>
<dbReference type="InterPro" id="IPR036188">
    <property type="entry name" value="FAD/NAD-bd_sf"/>
</dbReference>
<comment type="caution">
    <text evidence="3">The sequence shown here is derived from an EMBL/GenBank/DDBJ whole genome shotgun (WGS) entry which is preliminary data.</text>
</comment>
<name>A0A9X4NS97_9BURK</name>
<dbReference type="OrthoDB" id="3443359at2"/>
<keyword evidence="4" id="KW-1185">Reference proteome</keyword>
<dbReference type="Gene3D" id="3.30.70.2450">
    <property type="match status" value="1"/>
</dbReference>
<evidence type="ECO:0000256" key="1">
    <source>
        <dbReference type="ARBA" id="ARBA00023002"/>
    </source>
</evidence>
<proteinExistence type="predicted"/>
<dbReference type="Proteomes" id="UP001152876">
    <property type="component" value="Unassembled WGS sequence"/>
</dbReference>
<evidence type="ECO:0000313" key="3">
    <source>
        <dbReference type="EMBL" id="MDG5976898.1"/>
    </source>
</evidence>
<dbReference type="SUPFAM" id="SSF51905">
    <property type="entry name" value="FAD/NAD(P)-binding domain"/>
    <property type="match status" value="1"/>
</dbReference>
<gene>
    <name evidence="3" type="primary">mhpA</name>
    <name evidence="3" type="ORF">H010_16649</name>
</gene>
<dbReference type="NCBIfam" id="NF004831">
    <property type="entry name" value="PRK06183.1-5"/>
    <property type="match status" value="1"/>
</dbReference>
<dbReference type="PRINTS" id="PR00420">
    <property type="entry name" value="RNGMNOXGNASE"/>
</dbReference>
<protein>
    <submittedName>
        <fullName evidence="3">3-(3-hydroxyphenyl)propionate hydroxylase</fullName>
    </submittedName>
</protein>